<evidence type="ECO:0000256" key="2">
    <source>
        <dbReference type="ARBA" id="ARBA00022603"/>
    </source>
</evidence>
<dbReference type="GO" id="GO:0032259">
    <property type="term" value="P:methylation"/>
    <property type="evidence" value="ECO:0007669"/>
    <property type="project" value="UniProtKB-KW"/>
</dbReference>
<dbReference type="InterPro" id="IPR007848">
    <property type="entry name" value="Small_mtfrase_dom"/>
</dbReference>
<dbReference type="NCBIfam" id="TIGR00536">
    <property type="entry name" value="hemK_fam"/>
    <property type="match status" value="1"/>
</dbReference>
<dbReference type="PANTHER" id="PTHR18895">
    <property type="entry name" value="HEMK METHYLTRANSFERASE"/>
    <property type="match status" value="1"/>
</dbReference>
<evidence type="ECO:0000259" key="6">
    <source>
        <dbReference type="Pfam" id="PF05175"/>
    </source>
</evidence>
<dbReference type="NCBIfam" id="TIGR03704">
    <property type="entry name" value="PrmC_rel_meth"/>
    <property type="match status" value="1"/>
</dbReference>
<proteinExistence type="predicted"/>
<dbReference type="Gene3D" id="1.10.8.10">
    <property type="entry name" value="DNA helicase RuvA subunit, C-terminal domain"/>
    <property type="match status" value="1"/>
</dbReference>
<accession>A0A5R8Z536</accession>
<evidence type="ECO:0000256" key="3">
    <source>
        <dbReference type="ARBA" id="ARBA00022679"/>
    </source>
</evidence>
<evidence type="ECO:0000313" key="8">
    <source>
        <dbReference type="Proteomes" id="UP000309033"/>
    </source>
</evidence>
<keyword evidence="4" id="KW-0949">S-adenosyl-L-methionine</keyword>
<evidence type="ECO:0000256" key="5">
    <source>
        <dbReference type="ARBA" id="ARBA00048391"/>
    </source>
</evidence>
<dbReference type="EMBL" id="VANP01000004">
    <property type="protein sequence ID" value="TLP60711.1"/>
    <property type="molecule type" value="Genomic_DNA"/>
</dbReference>
<evidence type="ECO:0000313" key="7">
    <source>
        <dbReference type="EMBL" id="TLP60711.1"/>
    </source>
</evidence>
<keyword evidence="3" id="KW-0808">Transferase</keyword>
<protein>
    <recommendedName>
        <fullName evidence="1">peptide chain release factor N(5)-glutamine methyltransferase</fullName>
        <ecNumber evidence="1">2.1.1.297</ecNumber>
    </recommendedName>
</protein>
<dbReference type="Pfam" id="PF05175">
    <property type="entry name" value="MTS"/>
    <property type="match status" value="1"/>
</dbReference>
<keyword evidence="2" id="KW-0489">Methyltransferase</keyword>
<dbReference type="PANTHER" id="PTHR18895:SF74">
    <property type="entry name" value="MTRF1L RELEASE FACTOR GLUTAMINE METHYLTRANSFERASE"/>
    <property type="match status" value="1"/>
</dbReference>
<dbReference type="InterPro" id="IPR004556">
    <property type="entry name" value="HemK-like"/>
</dbReference>
<gene>
    <name evidence="7" type="ORF">FED44_12555</name>
</gene>
<feature type="domain" description="Methyltransferase small" evidence="6">
    <location>
        <begin position="99"/>
        <end position="178"/>
    </location>
</feature>
<dbReference type="SUPFAM" id="SSF53335">
    <property type="entry name" value="S-adenosyl-L-methionine-dependent methyltransferases"/>
    <property type="match status" value="1"/>
</dbReference>
<dbReference type="InterPro" id="IPR022446">
    <property type="entry name" value="MeTrfrase_put"/>
</dbReference>
<keyword evidence="8" id="KW-1185">Reference proteome</keyword>
<comment type="catalytic activity">
    <reaction evidence="5">
        <text>L-glutaminyl-[peptide chain release factor] + S-adenosyl-L-methionine = N(5)-methyl-L-glutaminyl-[peptide chain release factor] + S-adenosyl-L-homocysteine + H(+)</text>
        <dbReference type="Rhea" id="RHEA:42896"/>
        <dbReference type="Rhea" id="RHEA-COMP:10271"/>
        <dbReference type="Rhea" id="RHEA-COMP:10272"/>
        <dbReference type="ChEBI" id="CHEBI:15378"/>
        <dbReference type="ChEBI" id="CHEBI:30011"/>
        <dbReference type="ChEBI" id="CHEBI:57856"/>
        <dbReference type="ChEBI" id="CHEBI:59789"/>
        <dbReference type="ChEBI" id="CHEBI:61891"/>
        <dbReference type="EC" id="2.1.1.297"/>
    </reaction>
</comment>
<evidence type="ECO:0000256" key="4">
    <source>
        <dbReference type="ARBA" id="ARBA00022691"/>
    </source>
</evidence>
<dbReference type="GO" id="GO:0102559">
    <property type="term" value="F:peptide chain release factor N(5)-glutamine methyltransferase activity"/>
    <property type="evidence" value="ECO:0007669"/>
    <property type="project" value="UniProtKB-EC"/>
</dbReference>
<dbReference type="EC" id="2.1.1.297" evidence="1"/>
<dbReference type="OrthoDB" id="9800643at2"/>
<comment type="caution">
    <text evidence="7">The sequence shown here is derived from an EMBL/GenBank/DDBJ whole genome shotgun (WGS) entry which is preliminary data.</text>
</comment>
<evidence type="ECO:0000256" key="1">
    <source>
        <dbReference type="ARBA" id="ARBA00012771"/>
    </source>
</evidence>
<dbReference type="InterPro" id="IPR029063">
    <property type="entry name" value="SAM-dependent_MTases_sf"/>
</dbReference>
<name>A0A5R8Z536_9ACTN</name>
<sequence length="271" mass="27655">MSLSSRSPAPSPAPPAIVTRLRAAGCVFAEDEARLLVAAARTPAELDAMVRRRADGLPLEHVLGWAEFCGLRLAVEPGVFVPRPRTGFLVRQAAALTRPGAVVVDLCCGTGALGAALAAAAAGPIEVHAVDVDPAAVRCARRNLAEVGGRVYEGDLYAPLPAALRGRVDVVVASPPYVPTRAIGLLPPEAREHEPKVALDGGADGLDVVRRVVAGASGWLAPGGSLLVETSESQAGKTAEAVARAGLVTRLTCDDELDASAVIGTLPVPAG</sequence>
<reference evidence="7" key="1">
    <citation type="submission" date="2019-05" db="EMBL/GenBank/DDBJ databases">
        <title>Isolation, diversity and antifungal activity of Actinobacteria from wheat.</title>
        <authorList>
            <person name="Yu B."/>
        </authorList>
    </citation>
    <scope>NUCLEOTIDE SEQUENCE [LARGE SCALE GENOMIC DNA]</scope>
    <source>
        <strain evidence="7">NEAU-HEGS1-5</strain>
    </source>
</reference>
<dbReference type="AlphaFoldDB" id="A0A5R8Z536"/>
<dbReference type="CDD" id="cd02440">
    <property type="entry name" value="AdoMet_MTases"/>
    <property type="match status" value="1"/>
</dbReference>
<dbReference type="InterPro" id="IPR050320">
    <property type="entry name" value="N5-glutamine_MTase"/>
</dbReference>
<organism evidence="7 8">
    <name type="scientific">Microbispora triticiradicis</name>
    <dbReference type="NCBI Taxonomy" id="2200763"/>
    <lineage>
        <taxon>Bacteria</taxon>
        <taxon>Bacillati</taxon>
        <taxon>Actinomycetota</taxon>
        <taxon>Actinomycetes</taxon>
        <taxon>Streptosporangiales</taxon>
        <taxon>Streptosporangiaceae</taxon>
        <taxon>Microbispora</taxon>
    </lineage>
</organism>
<dbReference type="Gene3D" id="3.40.50.150">
    <property type="entry name" value="Vaccinia Virus protein VP39"/>
    <property type="match status" value="1"/>
</dbReference>
<dbReference type="Proteomes" id="UP000309033">
    <property type="component" value="Unassembled WGS sequence"/>
</dbReference>